<accession>A0A1W1UZJ9</accession>
<protein>
    <submittedName>
        <fullName evidence="2">Uncharacterized protein</fullName>
    </submittedName>
</protein>
<feature type="compositionally biased region" description="Basic and acidic residues" evidence="1">
    <location>
        <begin position="27"/>
        <end position="42"/>
    </location>
</feature>
<dbReference type="Proteomes" id="UP000192582">
    <property type="component" value="Unassembled WGS sequence"/>
</dbReference>
<reference evidence="2 3" key="1">
    <citation type="submission" date="2017-04" db="EMBL/GenBank/DDBJ databases">
        <authorList>
            <person name="Afonso C.L."/>
            <person name="Miller P.J."/>
            <person name="Scott M.A."/>
            <person name="Spackman E."/>
            <person name="Goraichik I."/>
            <person name="Dimitrov K.M."/>
            <person name="Suarez D.L."/>
            <person name="Swayne D.E."/>
        </authorList>
    </citation>
    <scope>NUCLEOTIDE SEQUENCE [LARGE SCALE GENOMIC DNA]</scope>
    <source>
        <strain evidence="2 3">KR-140</strain>
    </source>
</reference>
<proteinExistence type="predicted"/>
<dbReference type="EMBL" id="FWWU01000008">
    <property type="protein sequence ID" value="SMB86542.1"/>
    <property type="molecule type" value="Genomic_DNA"/>
</dbReference>
<evidence type="ECO:0000313" key="3">
    <source>
        <dbReference type="Proteomes" id="UP000192582"/>
    </source>
</evidence>
<evidence type="ECO:0000256" key="1">
    <source>
        <dbReference type="SAM" id="MobiDB-lite"/>
    </source>
</evidence>
<dbReference type="STRING" id="695939.SAMN00790413_03841"/>
<dbReference type="AlphaFoldDB" id="A0A1W1UZJ9"/>
<keyword evidence="3" id="KW-1185">Reference proteome</keyword>
<evidence type="ECO:0000313" key="2">
    <source>
        <dbReference type="EMBL" id="SMB86542.1"/>
    </source>
</evidence>
<name>A0A1W1UZJ9_9DEIO</name>
<gene>
    <name evidence="2" type="ORF">SAMN00790413_03841</name>
</gene>
<feature type="compositionally biased region" description="Polar residues" evidence="1">
    <location>
        <begin position="1"/>
        <end position="15"/>
    </location>
</feature>
<organism evidence="2 3">
    <name type="scientific">Deinococcus hopiensis KR-140</name>
    <dbReference type="NCBI Taxonomy" id="695939"/>
    <lineage>
        <taxon>Bacteria</taxon>
        <taxon>Thermotogati</taxon>
        <taxon>Deinococcota</taxon>
        <taxon>Deinococci</taxon>
        <taxon>Deinococcales</taxon>
        <taxon>Deinococcaceae</taxon>
        <taxon>Deinococcus</taxon>
    </lineage>
</organism>
<feature type="region of interest" description="Disordered" evidence="1">
    <location>
        <begin position="1"/>
        <end position="42"/>
    </location>
</feature>
<sequence>MTLRTPSTGSMSSSPCPARSNLPGVTDEFRPGRPLPSEERGTQERLLYHIQRVSGEWCTMSREEGSWQWRQLRGGGDDGYGRGSWREMHAWLAK</sequence>